<protein>
    <submittedName>
        <fullName evidence="3">NADPH-dependent glutamate synthase</fullName>
        <ecNumber evidence="3">1.4.1.13</ecNumber>
    </submittedName>
</protein>
<keyword evidence="3" id="KW-0560">Oxidoreductase</keyword>
<reference evidence="3 4" key="1">
    <citation type="journal article" date="2017" name="Int. J. Syst. Evol. Microbiol.">
        <title>Desulfovibrio senegalensis sp. nov., a mesophilic sulfate reducer isolated from marine sediment.</title>
        <authorList>
            <person name="Thioye A."/>
            <person name="Gam Z.B.A."/>
            <person name="Mbengue M."/>
            <person name="Cayol J.L."/>
            <person name="Joseph-Bartoli M."/>
            <person name="Toure-Kane C."/>
            <person name="Labat M."/>
        </authorList>
    </citation>
    <scope>NUCLEOTIDE SEQUENCE [LARGE SCALE GENOMIC DNA]</scope>
    <source>
        <strain evidence="3 4">DSM 101509</strain>
    </source>
</reference>
<dbReference type="GO" id="GO:0051536">
    <property type="term" value="F:iron-sulfur cluster binding"/>
    <property type="evidence" value="ECO:0007669"/>
    <property type="project" value="InterPro"/>
</dbReference>
<dbReference type="Pfam" id="PF14691">
    <property type="entry name" value="Fer4_20"/>
    <property type="match status" value="1"/>
</dbReference>
<dbReference type="PRINTS" id="PR00469">
    <property type="entry name" value="PNDRDTASEII"/>
</dbReference>
<evidence type="ECO:0000313" key="3">
    <source>
        <dbReference type="EMBL" id="KAB1443831.1"/>
    </source>
</evidence>
<dbReference type="RefSeq" id="WP_151150204.1">
    <property type="nucleotide sequence ID" value="NZ_WAIE01000001.1"/>
</dbReference>
<evidence type="ECO:0000313" key="4">
    <source>
        <dbReference type="Proteomes" id="UP000438699"/>
    </source>
</evidence>
<dbReference type="InterPro" id="IPR006004">
    <property type="entry name" value="SudA-like"/>
</dbReference>
<dbReference type="PANTHER" id="PTHR42783">
    <property type="entry name" value="GLUTAMATE SYNTHASE [NADPH] SMALL CHAIN"/>
    <property type="match status" value="1"/>
</dbReference>
<dbReference type="SUPFAM" id="SSF51971">
    <property type="entry name" value="Nucleotide-binding domain"/>
    <property type="match status" value="2"/>
</dbReference>
<evidence type="ECO:0000259" key="2">
    <source>
        <dbReference type="Pfam" id="PF14691"/>
    </source>
</evidence>
<dbReference type="EC" id="1.4.1.13" evidence="3"/>
<dbReference type="Gene3D" id="1.10.1060.10">
    <property type="entry name" value="Alpha-helical ferredoxin"/>
    <property type="match status" value="1"/>
</dbReference>
<accession>A0A6N6N872</accession>
<dbReference type="AlphaFoldDB" id="A0A6N6N872"/>
<dbReference type="PANTHER" id="PTHR42783:SF3">
    <property type="entry name" value="GLUTAMATE SYNTHASE [NADPH] SMALL CHAIN-RELATED"/>
    <property type="match status" value="1"/>
</dbReference>
<feature type="domain" description="FAD/NAD(P)-binding" evidence="1">
    <location>
        <begin position="138"/>
        <end position="445"/>
    </location>
</feature>
<comment type="caution">
    <text evidence="3">The sequence shown here is derived from an EMBL/GenBank/DDBJ whole genome shotgun (WGS) entry which is preliminary data.</text>
</comment>
<dbReference type="EMBL" id="WAIE01000001">
    <property type="protein sequence ID" value="KAB1443831.1"/>
    <property type="molecule type" value="Genomic_DNA"/>
</dbReference>
<dbReference type="Proteomes" id="UP000438699">
    <property type="component" value="Unassembled WGS sequence"/>
</dbReference>
<dbReference type="OrthoDB" id="9803192at2"/>
<dbReference type="Gene3D" id="3.50.50.60">
    <property type="entry name" value="FAD/NAD(P)-binding domain"/>
    <property type="match status" value="2"/>
</dbReference>
<dbReference type="InterPro" id="IPR009051">
    <property type="entry name" value="Helical_ferredxn"/>
</dbReference>
<dbReference type="InterPro" id="IPR023753">
    <property type="entry name" value="FAD/NAD-binding_dom"/>
</dbReference>
<evidence type="ECO:0000259" key="1">
    <source>
        <dbReference type="Pfam" id="PF07992"/>
    </source>
</evidence>
<name>A0A6N6N872_9BACT</name>
<sequence>MPEQPADVRAGNFREVALGYSMEQALLEAGRCLQCKVPLCQKGCPVEIDIKGFIAKICEKDLDGAYAVIRETNSLPAVCGRVCPQETQCEGNCILGKKFEPVAIGRLERFVADTFMAKNACETVTGKQECSMERDDRKVACIGAGPSSLTVAGYLASKGIKVTVFEALHEPGGVLIYGIPEFRLPKSIVANEVAAMQELGVDIKVNWVGGKTVTIQDLQQEGFDAIFIGVGAGLPRFLNVPGENLVGVFSANEYLTRVNLGRAYDFPGYDTPTYMGKNVVVLGGGNVAMDAARTAKRMGADSVSIVYRRTQDAMPARLEELHHAIEEGVAIKALCGPIAFNGDDKGNLVSMDVQKMCLGEPDESGRRSPVCLEGETETIPCDMAVIAVGTRPNPILLEATPDLELNKWGYIEADPETGETSMPNVFAGGDIVTGAATVISAMGAGRRAAMEIARRLL</sequence>
<dbReference type="SUPFAM" id="SSF46548">
    <property type="entry name" value="alpha-helical ferredoxin"/>
    <property type="match status" value="1"/>
</dbReference>
<dbReference type="NCBIfam" id="TIGR01316">
    <property type="entry name" value="gltA"/>
    <property type="match status" value="1"/>
</dbReference>
<dbReference type="PRINTS" id="PR00368">
    <property type="entry name" value="FADPNR"/>
</dbReference>
<dbReference type="GO" id="GO:0004355">
    <property type="term" value="F:glutamate synthase (NADPH) activity"/>
    <property type="evidence" value="ECO:0007669"/>
    <property type="project" value="UniProtKB-EC"/>
</dbReference>
<dbReference type="Pfam" id="PF07992">
    <property type="entry name" value="Pyr_redox_2"/>
    <property type="match status" value="1"/>
</dbReference>
<dbReference type="InterPro" id="IPR036188">
    <property type="entry name" value="FAD/NAD-bd_sf"/>
</dbReference>
<keyword evidence="4" id="KW-1185">Reference proteome</keyword>
<feature type="domain" description="Dihydroprymidine dehydrogenase" evidence="2">
    <location>
        <begin position="10"/>
        <end position="119"/>
    </location>
</feature>
<organism evidence="3 4">
    <name type="scientific">Pseudodesulfovibrio senegalensis</name>
    <dbReference type="NCBI Taxonomy" id="1721087"/>
    <lineage>
        <taxon>Bacteria</taxon>
        <taxon>Pseudomonadati</taxon>
        <taxon>Thermodesulfobacteriota</taxon>
        <taxon>Desulfovibrionia</taxon>
        <taxon>Desulfovibrionales</taxon>
        <taxon>Desulfovibrionaceae</taxon>
    </lineage>
</organism>
<gene>
    <name evidence="3" type="primary">gltA</name>
    <name evidence="3" type="ORF">F8A88_00445</name>
</gene>
<dbReference type="InterPro" id="IPR028261">
    <property type="entry name" value="DPD_II"/>
</dbReference>
<proteinExistence type="predicted"/>